<evidence type="ECO:0000313" key="3">
    <source>
        <dbReference type="Proteomes" id="UP001331761"/>
    </source>
</evidence>
<dbReference type="EMBL" id="WIXE01010172">
    <property type="protein sequence ID" value="KAK5977779.1"/>
    <property type="molecule type" value="Genomic_DNA"/>
</dbReference>
<gene>
    <name evidence="2" type="ORF">GCK32_015812</name>
</gene>
<protein>
    <submittedName>
        <fullName evidence="2">Uncharacterized protein</fullName>
    </submittedName>
</protein>
<feature type="compositionally biased region" description="Low complexity" evidence="1">
    <location>
        <begin position="219"/>
        <end position="229"/>
    </location>
</feature>
<feature type="compositionally biased region" description="Low complexity" evidence="1">
    <location>
        <begin position="59"/>
        <end position="82"/>
    </location>
</feature>
<proteinExistence type="predicted"/>
<evidence type="ECO:0000256" key="1">
    <source>
        <dbReference type="SAM" id="MobiDB-lite"/>
    </source>
</evidence>
<comment type="caution">
    <text evidence="2">The sequence shown here is derived from an EMBL/GenBank/DDBJ whole genome shotgun (WGS) entry which is preliminary data.</text>
</comment>
<feature type="non-terminal residue" evidence="2">
    <location>
        <position position="1"/>
    </location>
</feature>
<feature type="compositionally biased region" description="Polar residues" evidence="1">
    <location>
        <begin position="143"/>
        <end position="160"/>
    </location>
</feature>
<dbReference type="Proteomes" id="UP001331761">
    <property type="component" value="Unassembled WGS sequence"/>
</dbReference>
<organism evidence="2 3">
    <name type="scientific">Trichostrongylus colubriformis</name>
    <name type="common">Black scour worm</name>
    <dbReference type="NCBI Taxonomy" id="6319"/>
    <lineage>
        <taxon>Eukaryota</taxon>
        <taxon>Metazoa</taxon>
        <taxon>Ecdysozoa</taxon>
        <taxon>Nematoda</taxon>
        <taxon>Chromadorea</taxon>
        <taxon>Rhabditida</taxon>
        <taxon>Rhabditina</taxon>
        <taxon>Rhabditomorpha</taxon>
        <taxon>Strongyloidea</taxon>
        <taxon>Trichostrongylidae</taxon>
        <taxon>Trichostrongylus</taxon>
    </lineage>
</organism>
<feature type="compositionally biased region" description="Polar residues" evidence="1">
    <location>
        <begin position="97"/>
        <end position="106"/>
    </location>
</feature>
<keyword evidence="3" id="KW-1185">Reference proteome</keyword>
<feature type="region of interest" description="Disordered" evidence="1">
    <location>
        <begin position="130"/>
        <end position="173"/>
    </location>
</feature>
<accession>A0AAN8J212</accession>
<reference evidence="2 3" key="1">
    <citation type="submission" date="2019-10" db="EMBL/GenBank/DDBJ databases">
        <title>Assembly and Annotation for the nematode Trichostrongylus colubriformis.</title>
        <authorList>
            <person name="Martin J."/>
        </authorList>
    </citation>
    <scope>NUCLEOTIDE SEQUENCE [LARGE SCALE GENOMIC DNA]</scope>
    <source>
        <strain evidence="2">G859</strain>
        <tissue evidence="2">Whole worm</tissue>
    </source>
</reference>
<dbReference type="AlphaFoldDB" id="A0AAN8J212"/>
<feature type="compositionally biased region" description="Polar residues" evidence="1">
    <location>
        <begin position="209"/>
        <end position="218"/>
    </location>
</feature>
<name>A0AAN8J212_TRICO</name>
<sequence>SLFLGTDQILLRASSVSPRPTYALETKPSQAERQNSDQTHTAATQGSTESINQSRHRQSSVTPLSSRSRTTTVVRQQTRLSRPTSALRPLANHQGALENTQFTQRADQSRGISAVRVPNPKAQLLQALISTPTQNHKDRDRNSNIQPTPNRTNSFNNRTVSAPRPSPQSGTDIPDLAALQELARQQEEALRQAVEQQQHSNVERKHSWQNDANLKSTHSSAGSLVSSKSADMSSLHRVNANISSVTIMR</sequence>
<feature type="region of interest" description="Disordered" evidence="1">
    <location>
        <begin position="20"/>
        <end position="114"/>
    </location>
</feature>
<evidence type="ECO:0000313" key="2">
    <source>
        <dbReference type="EMBL" id="KAK5977779.1"/>
    </source>
</evidence>
<feature type="region of interest" description="Disordered" evidence="1">
    <location>
        <begin position="187"/>
        <end position="234"/>
    </location>
</feature>
<feature type="compositionally biased region" description="Polar residues" evidence="1">
    <location>
        <begin position="27"/>
        <end position="53"/>
    </location>
</feature>